<dbReference type="EMBL" id="MUFB01000040">
    <property type="protein sequence ID" value="OOE79746.1"/>
    <property type="molecule type" value="Genomic_DNA"/>
</dbReference>
<dbReference type="Proteomes" id="UP000189410">
    <property type="component" value="Unassembled WGS sequence"/>
</dbReference>
<organism evidence="2 3">
    <name type="scientific">Salinivibrio siamensis</name>
    <dbReference type="NCBI Taxonomy" id="414286"/>
    <lineage>
        <taxon>Bacteria</taxon>
        <taxon>Pseudomonadati</taxon>
        <taxon>Pseudomonadota</taxon>
        <taxon>Gammaproteobacteria</taxon>
        <taxon>Vibrionales</taxon>
        <taxon>Vibrionaceae</taxon>
        <taxon>Salinivibrio</taxon>
    </lineage>
</organism>
<dbReference type="RefSeq" id="WP_077668740.1">
    <property type="nucleotide sequence ID" value="NZ_MUFB01000040.1"/>
</dbReference>
<dbReference type="InterPro" id="IPR052715">
    <property type="entry name" value="RAYT_transposase"/>
</dbReference>
<proteinExistence type="predicted"/>
<dbReference type="PANTHER" id="PTHR36966">
    <property type="entry name" value="REP-ASSOCIATED TYROSINE TRANSPOSASE"/>
    <property type="match status" value="1"/>
</dbReference>
<dbReference type="NCBIfam" id="NF047646">
    <property type="entry name" value="REP_Tyr_transpos"/>
    <property type="match status" value="1"/>
</dbReference>
<accession>A0ABX3K547</accession>
<keyword evidence="3" id="KW-1185">Reference proteome</keyword>
<evidence type="ECO:0000313" key="3">
    <source>
        <dbReference type="Proteomes" id="UP000189410"/>
    </source>
</evidence>
<protein>
    <submittedName>
        <fullName evidence="2">Transposase</fullName>
    </submittedName>
</protein>
<evidence type="ECO:0000259" key="1">
    <source>
        <dbReference type="SMART" id="SM01321"/>
    </source>
</evidence>
<comment type="caution">
    <text evidence="2">The sequence shown here is derived from an EMBL/GenBank/DDBJ whole genome shotgun (WGS) entry which is preliminary data.</text>
</comment>
<name>A0ABX3K547_9GAMM</name>
<sequence length="161" mass="19711">MRYLRNYACGGTYFFTVNLRDREMQLLTEYITLLRSAVPTVNASHPFYIDAWVVLPDHLHTIWTLPNNDSDYSTRWRKIKKLFTKSVSRIDKRFVTAKGRIWQDRFWEHTIRDERDFKHHFDYVHFNPVKHGWVEQVSDWPYSSFHREVKRGIYHPSWNLY</sequence>
<feature type="domain" description="Transposase IS200-like" evidence="1">
    <location>
        <begin position="8"/>
        <end position="127"/>
    </location>
</feature>
<dbReference type="InterPro" id="IPR002686">
    <property type="entry name" value="Transposase_17"/>
</dbReference>
<dbReference type="SMART" id="SM01321">
    <property type="entry name" value="Y1_Tnp"/>
    <property type="match status" value="1"/>
</dbReference>
<reference evidence="2 3" key="1">
    <citation type="journal article" date="2017" name="Genome Announc.">
        <title>Draft Genome Sequences of Salinivibrio proteolyticus, Salinivibrio sharmensis, Salinivibrio siamensis, Salinivibrio costicola subsp. alcaliphilus, Salinivibrio costicola subsp. vallismortis, and 29 New Isolates Belonging to the Genus Salinivibrio.</title>
        <authorList>
            <person name="Lopez-Hermoso C."/>
            <person name="de la Haba R.R."/>
            <person name="Sanchez-Porro C."/>
            <person name="Bayliss S.C."/>
            <person name="Feil E.J."/>
            <person name="Ventosa A."/>
        </authorList>
    </citation>
    <scope>NUCLEOTIDE SEQUENCE [LARGE SCALE GENOMIC DNA]</scope>
    <source>
        <strain evidence="2 3">JCM 14472</strain>
    </source>
</reference>
<gene>
    <name evidence="2" type="ORF">BZG73_15110</name>
</gene>
<dbReference type="PANTHER" id="PTHR36966:SF1">
    <property type="entry name" value="REP-ASSOCIATED TYROSINE TRANSPOSASE"/>
    <property type="match status" value="1"/>
</dbReference>
<dbReference type="InterPro" id="IPR036515">
    <property type="entry name" value="Transposase_17_sf"/>
</dbReference>
<evidence type="ECO:0000313" key="2">
    <source>
        <dbReference type="EMBL" id="OOE79746.1"/>
    </source>
</evidence>
<dbReference type="SUPFAM" id="SSF143422">
    <property type="entry name" value="Transposase IS200-like"/>
    <property type="match status" value="1"/>
</dbReference>
<dbReference type="Gene3D" id="3.30.70.1290">
    <property type="entry name" value="Transposase IS200-like"/>
    <property type="match status" value="1"/>
</dbReference>